<organism evidence="2 3">
    <name type="scientific">Cinnamomum micranthum f. kanehirae</name>
    <dbReference type="NCBI Taxonomy" id="337451"/>
    <lineage>
        <taxon>Eukaryota</taxon>
        <taxon>Viridiplantae</taxon>
        <taxon>Streptophyta</taxon>
        <taxon>Embryophyta</taxon>
        <taxon>Tracheophyta</taxon>
        <taxon>Spermatophyta</taxon>
        <taxon>Magnoliopsida</taxon>
        <taxon>Magnoliidae</taxon>
        <taxon>Laurales</taxon>
        <taxon>Lauraceae</taxon>
        <taxon>Cinnamomum</taxon>
    </lineage>
</organism>
<proteinExistence type="predicted"/>
<dbReference type="Proteomes" id="UP000283530">
    <property type="component" value="Unassembled WGS sequence"/>
</dbReference>
<dbReference type="STRING" id="337451.A0A3S3NH86"/>
<evidence type="ECO:0000313" key="2">
    <source>
        <dbReference type="EMBL" id="RWR95094.1"/>
    </source>
</evidence>
<evidence type="ECO:0000313" key="3">
    <source>
        <dbReference type="Proteomes" id="UP000283530"/>
    </source>
</evidence>
<dbReference type="OrthoDB" id="1660066at2759"/>
<name>A0A3S3NH86_9MAGN</name>
<keyword evidence="1" id="KW-0812">Transmembrane</keyword>
<feature type="transmembrane region" description="Helical" evidence="1">
    <location>
        <begin position="14"/>
        <end position="34"/>
    </location>
</feature>
<dbReference type="AlphaFoldDB" id="A0A3S3NH86"/>
<dbReference type="EMBL" id="QPKB01000011">
    <property type="protein sequence ID" value="RWR95094.1"/>
    <property type="molecule type" value="Genomic_DNA"/>
</dbReference>
<comment type="caution">
    <text evidence="2">The sequence shown here is derived from an EMBL/GenBank/DDBJ whole genome shotgun (WGS) entry which is preliminary data.</text>
</comment>
<accession>A0A3S3NH86</accession>
<protein>
    <submittedName>
        <fullName evidence="2">Pentatricopeptide repeat</fullName>
    </submittedName>
</protein>
<keyword evidence="3" id="KW-1185">Reference proteome</keyword>
<gene>
    <name evidence="2" type="ORF">CKAN_02442000</name>
</gene>
<keyword evidence="1" id="KW-0472">Membrane</keyword>
<evidence type="ECO:0000256" key="1">
    <source>
        <dbReference type="SAM" id="Phobius"/>
    </source>
</evidence>
<sequence>MARGVVGDKWSSRILWLCALGSAVGSFFATTLLLKLIKKKMKKDTTCLYMVAVERQTQNRNRMIAESLRAMEGESGGEEV</sequence>
<keyword evidence="1" id="KW-1133">Transmembrane helix</keyword>
<reference evidence="2 3" key="1">
    <citation type="journal article" date="2019" name="Nat. Plants">
        <title>Stout camphor tree genome fills gaps in understanding of flowering plant genome evolution.</title>
        <authorList>
            <person name="Chaw S.M."/>
            <person name="Liu Y.C."/>
            <person name="Wu Y.W."/>
            <person name="Wang H.Y."/>
            <person name="Lin C.I."/>
            <person name="Wu C.S."/>
            <person name="Ke H.M."/>
            <person name="Chang L.Y."/>
            <person name="Hsu C.Y."/>
            <person name="Yang H.T."/>
            <person name="Sudianto E."/>
            <person name="Hsu M.H."/>
            <person name="Wu K.P."/>
            <person name="Wang L.N."/>
            <person name="Leebens-Mack J.H."/>
            <person name="Tsai I.J."/>
        </authorList>
    </citation>
    <scope>NUCLEOTIDE SEQUENCE [LARGE SCALE GENOMIC DNA]</scope>
    <source>
        <strain evidence="3">cv. Chaw 1501</strain>
        <tissue evidence="2">Young leaves</tissue>
    </source>
</reference>